<accession>A0ABW2UZL7</accession>
<evidence type="ECO:0000313" key="3">
    <source>
        <dbReference type="Proteomes" id="UP001596528"/>
    </source>
</evidence>
<dbReference type="Pfam" id="PF13215">
    <property type="entry name" value="DUF4023"/>
    <property type="match status" value="1"/>
</dbReference>
<comment type="caution">
    <text evidence="2">The sequence shown here is derived from an EMBL/GenBank/DDBJ whole genome shotgun (WGS) entry which is preliminary data.</text>
</comment>
<evidence type="ECO:0000313" key="2">
    <source>
        <dbReference type="EMBL" id="MFC7749337.1"/>
    </source>
</evidence>
<reference evidence="3" key="1">
    <citation type="journal article" date="2019" name="Int. J. Syst. Evol. Microbiol.">
        <title>The Global Catalogue of Microorganisms (GCM) 10K type strain sequencing project: providing services to taxonomists for standard genome sequencing and annotation.</title>
        <authorList>
            <consortium name="The Broad Institute Genomics Platform"/>
            <consortium name="The Broad Institute Genome Sequencing Center for Infectious Disease"/>
            <person name="Wu L."/>
            <person name="Ma J."/>
        </authorList>
    </citation>
    <scope>NUCLEOTIDE SEQUENCE [LARGE SCALE GENOMIC DNA]</scope>
    <source>
        <strain evidence="3">JCM 18657</strain>
    </source>
</reference>
<organism evidence="2 3">
    <name type="scientific">Paenibacillus thermoaerophilus</name>
    <dbReference type="NCBI Taxonomy" id="1215385"/>
    <lineage>
        <taxon>Bacteria</taxon>
        <taxon>Bacillati</taxon>
        <taxon>Bacillota</taxon>
        <taxon>Bacilli</taxon>
        <taxon>Bacillales</taxon>
        <taxon>Paenibacillaceae</taxon>
        <taxon>Paenibacillus</taxon>
    </lineage>
</organism>
<dbReference type="EMBL" id="JBHTGQ010000011">
    <property type="protein sequence ID" value="MFC7749337.1"/>
    <property type="molecule type" value="Genomic_DNA"/>
</dbReference>
<gene>
    <name evidence="2" type="ORF">ACFQWB_05185</name>
</gene>
<dbReference type="RefSeq" id="WP_138789583.1">
    <property type="nucleotide sequence ID" value="NZ_JBHTGQ010000011.1"/>
</dbReference>
<protein>
    <submittedName>
        <fullName evidence="2">DUF4023 domain-containing protein</fullName>
    </submittedName>
</protein>
<sequence length="43" mass="4513">MSDTGEFVAKLHDTQQKAEKNKAASGSGNPGKQLPNKQKGTGK</sequence>
<evidence type="ECO:0000256" key="1">
    <source>
        <dbReference type="SAM" id="MobiDB-lite"/>
    </source>
</evidence>
<name>A0ABW2UZL7_9BACL</name>
<dbReference type="Proteomes" id="UP001596528">
    <property type="component" value="Unassembled WGS sequence"/>
</dbReference>
<feature type="compositionally biased region" description="Basic and acidic residues" evidence="1">
    <location>
        <begin position="9"/>
        <end position="22"/>
    </location>
</feature>
<dbReference type="InterPro" id="IPR025097">
    <property type="entry name" value="DUF4023"/>
</dbReference>
<feature type="region of interest" description="Disordered" evidence="1">
    <location>
        <begin position="1"/>
        <end position="43"/>
    </location>
</feature>
<keyword evidence="3" id="KW-1185">Reference proteome</keyword>
<proteinExistence type="predicted"/>